<feature type="transmembrane region" description="Helical" evidence="2">
    <location>
        <begin position="100"/>
        <end position="119"/>
    </location>
</feature>
<dbReference type="Proteomes" id="UP001596302">
    <property type="component" value="Unassembled WGS sequence"/>
</dbReference>
<comment type="caution">
    <text evidence="4">The sequence shown here is derived from an EMBL/GenBank/DDBJ whole genome shotgun (WGS) entry which is preliminary data.</text>
</comment>
<feature type="transmembrane region" description="Helical" evidence="2">
    <location>
        <begin position="125"/>
        <end position="142"/>
    </location>
</feature>
<feature type="domain" description="DUF1707" evidence="3">
    <location>
        <begin position="14"/>
        <end position="66"/>
    </location>
</feature>
<dbReference type="RefSeq" id="WP_379585670.1">
    <property type="nucleotide sequence ID" value="NZ_JBHSQW010000031.1"/>
</dbReference>
<name>A0ABW1J4C9_9PSEU</name>
<gene>
    <name evidence="4" type="ORF">ACFQE5_15330</name>
</gene>
<feature type="region of interest" description="Disordered" evidence="1">
    <location>
        <begin position="1"/>
        <end position="21"/>
    </location>
</feature>
<feature type="region of interest" description="Disordered" evidence="1">
    <location>
        <begin position="147"/>
        <end position="177"/>
    </location>
</feature>
<evidence type="ECO:0000313" key="5">
    <source>
        <dbReference type="Proteomes" id="UP001596302"/>
    </source>
</evidence>
<proteinExistence type="predicted"/>
<reference evidence="5" key="1">
    <citation type="journal article" date="2019" name="Int. J. Syst. Evol. Microbiol.">
        <title>The Global Catalogue of Microorganisms (GCM) 10K type strain sequencing project: providing services to taxonomists for standard genome sequencing and annotation.</title>
        <authorList>
            <consortium name="The Broad Institute Genomics Platform"/>
            <consortium name="The Broad Institute Genome Sequencing Center for Infectious Disease"/>
            <person name="Wu L."/>
            <person name="Ma J."/>
        </authorList>
    </citation>
    <scope>NUCLEOTIDE SEQUENCE [LARGE SCALE GENOMIC DNA]</scope>
    <source>
        <strain evidence="5">CCM 8391</strain>
    </source>
</reference>
<keyword evidence="2" id="KW-1133">Transmembrane helix</keyword>
<evidence type="ECO:0000259" key="3">
    <source>
        <dbReference type="Pfam" id="PF08044"/>
    </source>
</evidence>
<accession>A0ABW1J4C9</accession>
<sequence>MTTGETEGGGPPPLRIGNAERESARKALDDHLAAGRLGVEEYADRSAVAANATVASDLSALFVDLPEPHPILPGAAVAPAAAAAPASRQVGPERRAFHGWGPRIVAVTPVVALLLFFSLNGVIQHAWLFFLLIPLVGGLVYGNDRRGDRDQQAGPAPGDERRGLHGGRHGRHGSDDR</sequence>
<keyword evidence="2" id="KW-0472">Membrane</keyword>
<dbReference type="Pfam" id="PF08044">
    <property type="entry name" value="DUF1707"/>
    <property type="match status" value="1"/>
</dbReference>
<evidence type="ECO:0000313" key="4">
    <source>
        <dbReference type="EMBL" id="MFC5995586.1"/>
    </source>
</evidence>
<keyword evidence="5" id="KW-1185">Reference proteome</keyword>
<protein>
    <submittedName>
        <fullName evidence="4">DUF1707 domain-containing protein</fullName>
    </submittedName>
</protein>
<dbReference type="EMBL" id="JBHSQW010000031">
    <property type="protein sequence ID" value="MFC5995586.1"/>
    <property type="molecule type" value="Genomic_DNA"/>
</dbReference>
<organism evidence="4 5">
    <name type="scientific">Pseudonocardia hispaniensis</name>
    <dbReference type="NCBI Taxonomy" id="904933"/>
    <lineage>
        <taxon>Bacteria</taxon>
        <taxon>Bacillati</taxon>
        <taxon>Actinomycetota</taxon>
        <taxon>Actinomycetes</taxon>
        <taxon>Pseudonocardiales</taxon>
        <taxon>Pseudonocardiaceae</taxon>
        <taxon>Pseudonocardia</taxon>
    </lineage>
</organism>
<keyword evidence="2" id="KW-0812">Transmembrane</keyword>
<evidence type="ECO:0000256" key="2">
    <source>
        <dbReference type="SAM" id="Phobius"/>
    </source>
</evidence>
<dbReference type="InterPro" id="IPR012551">
    <property type="entry name" value="DUF1707_SHOCT-like"/>
</dbReference>
<evidence type="ECO:0000256" key="1">
    <source>
        <dbReference type="SAM" id="MobiDB-lite"/>
    </source>
</evidence>